<gene>
    <name evidence="1" type="ORF">EV182_002213</name>
</gene>
<proteinExistence type="predicted"/>
<accession>A0ACC1HW85</accession>
<name>A0ACC1HW85_9FUNG</name>
<dbReference type="EMBL" id="JAMZIH010000430">
    <property type="protein sequence ID" value="KAJ1679358.1"/>
    <property type="molecule type" value="Genomic_DNA"/>
</dbReference>
<reference evidence="1" key="1">
    <citation type="submission" date="2022-06" db="EMBL/GenBank/DDBJ databases">
        <title>Phylogenomic reconstructions and comparative analyses of Kickxellomycotina fungi.</title>
        <authorList>
            <person name="Reynolds N.K."/>
            <person name="Stajich J.E."/>
            <person name="Barry K."/>
            <person name="Grigoriev I.V."/>
            <person name="Crous P."/>
            <person name="Smith M.E."/>
        </authorList>
    </citation>
    <scope>NUCLEOTIDE SEQUENCE</scope>
    <source>
        <strain evidence="1">RSA 2271</strain>
    </source>
</reference>
<sequence length="500" mass="55523">MRRALVKMLLTTTDFDKIESRALATLGDIAYLYMLRCAAASKDHATLSSRDRVNALDVFHGCREDLGLDWDGLWEWFKDKKSEVCIQVSRDISWDTPRANGISASTVPTNGLPLPPTEHSVAKTNGGAPLESPVRLANGFHENGAPEKAEASPYKSYRDWVQGILEESEDEMTRLAPLELEGALFLPPSHAQPAENGRGEGEVVVAAEEEGERRVTELDDDRPLQNAQAGDTEQEEARLSYTAMLPKDHPSFTDLSLRLFYQPTDAFEGTGIPIDDLPDQHQDLFMSLGEPAAATVTQSRKRSGTSEDVESTIAPSLLLDPITRDEQTWLLARKRQVDAIVERFAKFTIDHSSSSPALQNGAAGVANGSANPENKPRHRPWASTWMTEEMHEVMRTIKTEDIMPLDSLFLGVSSRRPRTLLQQLSGTLIEQGNKPLFDNKENISQPNPYAGGVAGDGVEQFARRLNDLEKAAKKDQSLALDMDYRRRLDIDRLKTLLHPT</sequence>
<protein>
    <submittedName>
        <fullName evidence="1">Uncharacterized protein</fullName>
    </submittedName>
</protein>
<keyword evidence="2" id="KW-1185">Reference proteome</keyword>
<comment type="caution">
    <text evidence="1">The sequence shown here is derived from an EMBL/GenBank/DDBJ whole genome shotgun (WGS) entry which is preliminary data.</text>
</comment>
<organism evidence="1 2">
    <name type="scientific">Spiromyces aspiralis</name>
    <dbReference type="NCBI Taxonomy" id="68401"/>
    <lineage>
        <taxon>Eukaryota</taxon>
        <taxon>Fungi</taxon>
        <taxon>Fungi incertae sedis</taxon>
        <taxon>Zoopagomycota</taxon>
        <taxon>Kickxellomycotina</taxon>
        <taxon>Kickxellomycetes</taxon>
        <taxon>Kickxellales</taxon>
        <taxon>Kickxellaceae</taxon>
        <taxon>Spiromyces</taxon>
    </lineage>
</organism>
<evidence type="ECO:0000313" key="1">
    <source>
        <dbReference type="EMBL" id="KAJ1679358.1"/>
    </source>
</evidence>
<dbReference type="Proteomes" id="UP001145114">
    <property type="component" value="Unassembled WGS sequence"/>
</dbReference>
<evidence type="ECO:0000313" key="2">
    <source>
        <dbReference type="Proteomes" id="UP001145114"/>
    </source>
</evidence>